<feature type="domain" description="UVR" evidence="3">
    <location>
        <begin position="163"/>
        <end position="198"/>
    </location>
</feature>
<dbReference type="NCBIfam" id="TIGR02097">
    <property type="entry name" value="yccV"/>
    <property type="match status" value="1"/>
</dbReference>
<keyword evidence="1" id="KW-0175">Coiled coil</keyword>
<accession>A0A8T2UT80</accession>
<name>A0A8T2UT80_CERRI</name>
<dbReference type="InterPro" id="IPR036623">
    <property type="entry name" value="Hemimethylated_DNA-bd_sf"/>
</dbReference>
<protein>
    <recommendedName>
        <fullName evidence="3">UVR domain-containing protein</fullName>
    </recommendedName>
</protein>
<dbReference type="SMART" id="SM00992">
    <property type="entry name" value="YccV-like"/>
    <property type="match status" value="1"/>
</dbReference>
<sequence length="355" mass="40274">MTESVVRTTIQGRFSLHVALIRRQKLPKSFCLRRNEDNLCFPYAVDLLISNRSTDQRLEKVTFGTSANNRRSKAKFSPKVWRKDRGRQSPAFIEQSNSATEELLLFFFQLDLATALQRALNLDQYEAAKQLREKMVEVDKEIEKQRGTKLGPGSSKIQAQDKEITILRLKNDLQKAVEAEDYNGAADLRDQISKLEAESLAATARALAFQNVKYSFRLGQKVLHTKYGYRGVICGMDPICSESDNWSGSALIQDLPRGRNQPFYQVLVDMKAEPDLLVAYVAEENLVSPNEPDKQENFDHPYISFLFYGMDTAGDYIPIKQLREKYNQPRHELPWEGGTKGDDNGGSGDDNGPKP</sequence>
<feature type="compositionally biased region" description="Basic and acidic residues" evidence="2">
    <location>
        <begin position="327"/>
        <end position="343"/>
    </location>
</feature>
<dbReference type="OMA" id="DMGRFDH"/>
<dbReference type="Pfam" id="PF02151">
    <property type="entry name" value="UVR"/>
    <property type="match status" value="1"/>
</dbReference>
<dbReference type="Proteomes" id="UP000825935">
    <property type="component" value="Chromosome 5"/>
</dbReference>
<dbReference type="PANTHER" id="PTHR48439">
    <property type="entry name" value="HEMIMETHYLATED DNA-BINDING DOMAIN-CONTAINING PROTEIN"/>
    <property type="match status" value="1"/>
</dbReference>
<dbReference type="Pfam" id="PF08755">
    <property type="entry name" value="YccV-like"/>
    <property type="match status" value="1"/>
</dbReference>
<keyword evidence="5" id="KW-1185">Reference proteome</keyword>
<proteinExistence type="predicted"/>
<dbReference type="InterPro" id="IPR011722">
    <property type="entry name" value="Hemimethylated_DNA-bd_dom"/>
</dbReference>
<evidence type="ECO:0000256" key="1">
    <source>
        <dbReference type="SAM" id="Coils"/>
    </source>
</evidence>
<evidence type="ECO:0000313" key="4">
    <source>
        <dbReference type="EMBL" id="KAH7437096.1"/>
    </source>
</evidence>
<dbReference type="PANTHER" id="PTHR48439:SF1">
    <property type="entry name" value="HEMIMETHYLATED DNA-BINDING DOMAIN-CONTAINING PROTEIN"/>
    <property type="match status" value="1"/>
</dbReference>
<gene>
    <name evidence="4" type="ORF">KP509_05G055800</name>
</gene>
<comment type="caution">
    <text evidence="4">The sequence shown here is derived from an EMBL/GenBank/DDBJ whole genome shotgun (WGS) entry which is preliminary data.</text>
</comment>
<dbReference type="AlphaFoldDB" id="A0A8T2UT80"/>
<dbReference type="GO" id="GO:0003677">
    <property type="term" value="F:DNA binding"/>
    <property type="evidence" value="ECO:0007669"/>
    <property type="project" value="InterPro"/>
</dbReference>
<organism evidence="4 5">
    <name type="scientific">Ceratopteris richardii</name>
    <name type="common">Triangle waterfern</name>
    <dbReference type="NCBI Taxonomy" id="49495"/>
    <lineage>
        <taxon>Eukaryota</taxon>
        <taxon>Viridiplantae</taxon>
        <taxon>Streptophyta</taxon>
        <taxon>Embryophyta</taxon>
        <taxon>Tracheophyta</taxon>
        <taxon>Polypodiopsida</taxon>
        <taxon>Polypodiidae</taxon>
        <taxon>Polypodiales</taxon>
        <taxon>Pteridineae</taxon>
        <taxon>Pteridaceae</taxon>
        <taxon>Parkerioideae</taxon>
        <taxon>Ceratopteris</taxon>
    </lineage>
</organism>
<dbReference type="EMBL" id="CM035410">
    <property type="protein sequence ID" value="KAH7437096.1"/>
    <property type="molecule type" value="Genomic_DNA"/>
</dbReference>
<dbReference type="Gene3D" id="2.30.30.390">
    <property type="entry name" value="Hemimethylated DNA-binding domain"/>
    <property type="match status" value="1"/>
</dbReference>
<dbReference type="PROSITE" id="PS50151">
    <property type="entry name" value="UVR"/>
    <property type="match status" value="1"/>
</dbReference>
<feature type="coiled-coil region" evidence="1">
    <location>
        <begin position="128"/>
        <end position="205"/>
    </location>
</feature>
<dbReference type="SUPFAM" id="SSF141255">
    <property type="entry name" value="YccV-like"/>
    <property type="match status" value="1"/>
</dbReference>
<dbReference type="InterPro" id="IPR053189">
    <property type="entry name" value="Clp_protease_adapter_ClpF"/>
</dbReference>
<dbReference type="OrthoDB" id="28868at2759"/>
<evidence type="ECO:0000256" key="2">
    <source>
        <dbReference type="SAM" id="MobiDB-lite"/>
    </source>
</evidence>
<reference evidence="4" key="1">
    <citation type="submission" date="2021-08" db="EMBL/GenBank/DDBJ databases">
        <title>WGS assembly of Ceratopteris richardii.</title>
        <authorList>
            <person name="Marchant D.B."/>
            <person name="Chen G."/>
            <person name="Jenkins J."/>
            <person name="Shu S."/>
            <person name="Leebens-Mack J."/>
            <person name="Grimwood J."/>
            <person name="Schmutz J."/>
            <person name="Soltis P."/>
            <person name="Soltis D."/>
            <person name="Chen Z.-H."/>
        </authorList>
    </citation>
    <scope>NUCLEOTIDE SEQUENCE</scope>
    <source>
        <strain evidence="4">Whitten #5841</strain>
        <tissue evidence="4">Leaf</tissue>
    </source>
</reference>
<evidence type="ECO:0000259" key="3">
    <source>
        <dbReference type="PROSITE" id="PS50151"/>
    </source>
</evidence>
<feature type="region of interest" description="Disordered" evidence="2">
    <location>
        <begin position="327"/>
        <end position="355"/>
    </location>
</feature>
<evidence type="ECO:0000313" key="5">
    <source>
        <dbReference type="Proteomes" id="UP000825935"/>
    </source>
</evidence>
<dbReference type="InterPro" id="IPR001943">
    <property type="entry name" value="UVR_dom"/>
</dbReference>